<dbReference type="Proteomes" id="UP000683360">
    <property type="component" value="Unassembled WGS sequence"/>
</dbReference>
<feature type="region of interest" description="Disordered" evidence="1">
    <location>
        <begin position="229"/>
        <end position="256"/>
    </location>
</feature>
<accession>A0A8S3PYD7</accession>
<evidence type="ECO:0000256" key="1">
    <source>
        <dbReference type="SAM" id="MobiDB-lite"/>
    </source>
</evidence>
<gene>
    <name evidence="2" type="ORF">MEDL_3913</name>
</gene>
<protein>
    <submittedName>
        <fullName evidence="2">Uncharacterized protein</fullName>
    </submittedName>
</protein>
<feature type="region of interest" description="Disordered" evidence="1">
    <location>
        <begin position="107"/>
        <end position="170"/>
    </location>
</feature>
<sequence length="683" mass="78357">MSDINVLKRGRKPTLTDSAKKRRRTAVNAKCNKNRIYLGSQYDRWSELKCALRLQSHAEVAKILLDRYEFHTQTDQGNPNTIDANTISEKPTNPVTNINDVNTAVEKPTSPAPTCSAMSEETSSANTLLTTSTPGPLQSKLQQHSVHLSDVSEISSSEREHESRYVEETQMSGIEEISRKTDSLWKSAQSSFVNPFDLTITISEGNYEDDDDNFSDEDYEPSFDATYRQDHGVESESENEGFEDESADPSDQQEEDLGPNLAKFIRLPILCNSTFLKIQRTYLVPSIDSFWVQSQDMVLQEFRDKEIVILGDGRMDSPGHCAQFCSYTFMEYNTKKILTIVTMDKRMTEKKSTNLEKACFLKGLRQLLDKNMKVVEVVTDAHIQVESLMKKEFSNIKHSFDIWHGAKNLGKKVVKVAQEQKANKPLLEWSRDIVNHFWHCADISTTEQEFIGSWFGIMHHTVNKHQWMIAYSDTAGNECKHGPLSSEREKGWLTGATPPHDALIKIVMDKRFLRKIPYYLNCRSTAELENFQNVILKYASKRHSYGPSTYNARNQLAAIDHNAHCERKVVTNKDGTKRLQRYYSKKGGRWTATEVKTPKQYIYIPELMKHIIMKRLSDDIGMSRRVILDPFDPRRLSATIAPVPPPPTQDLMAAKISRFNREDLDRTIDYDFDQTIDYEWPTN</sequence>
<feature type="region of interest" description="Disordered" evidence="1">
    <location>
        <begin position="203"/>
        <end position="222"/>
    </location>
</feature>
<proteinExistence type="predicted"/>
<name>A0A8S3PYD7_MYTED</name>
<evidence type="ECO:0000313" key="3">
    <source>
        <dbReference type="Proteomes" id="UP000683360"/>
    </source>
</evidence>
<feature type="region of interest" description="Disordered" evidence="1">
    <location>
        <begin position="1"/>
        <end position="22"/>
    </location>
</feature>
<feature type="compositionally biased region" description="Basic and acidic residues" evidence="1">
    <location>
        <begin position="156"/>
        <end position="167"/>
    </location>
</feature>
<dbReference type="PANTHER" id="PTHR31751:SF7">
    <property type="entry name" value="THAP-TYPE DOMAIN-CONTAINING PROTEIN"/>
    <property type="match status" value="1"/>
</dbReference>
<dbReference type="PANTHER" id="PTHR31751">
    <property type="entry name" value="SI:CH211-108C17.2-RELATED-RELATED"/>
    <property type="match status" value="1"/>
</dbReference>
<dbReference type="AlphaFoldDB" id="A0A8S3PYD7"/>
<organism evidence="2 3">
    <name type="scientific">Mytilus edulis</name>
    <name type="common">Blue mussel</name>
    <dbReference type="NCBI Taxonomy" id="6550"/>
    <lineage>
        <taxon>Eukaryota</taxon>
        <taxon>Metazoa</taxon>
        <taxon>Spiralia</taxon>
        <taxon>Lophotrochozoa</taxon>
        <taxon>Mollusca</taxon>
        <taxon>Bivalvia</taxon>
        <taxon>Autobranchia</taxon>
        <taxon>Pteriomorphia</taxon>
        <taxon>Mytilida</taxon>
        <taxon>Mytiloidea</taxon>
        <taxon>Mytilidae</taxon>
        <taxon>Mytilinae</taxon>
        <taxon>Mytilus</taxon>
    </lineage>
</organism>
<dbReference type="EMBL" id="CAJPWZ010000245">
    <property type="protein sequence ID" value="CAG2188505.1"/>
    <property type="molecule type" value="Genomic_DNA"/>
</dbReference>
<feature type="compositionally biased region" description="Acidic residues" evidence="1">
    <location>
        <begin position="235"/>
        <end position="256"/>
    </location>
</feature>
<comment type="caution">
    <text evidence="2">The sequence shown here is derived from an EMBL/GenBank/DDBJ whole genome shotgun (WGS) entry which is preliminary data.</text>
</comment>
<feature type="compositionally biased region" description="Polar residues" evidence="1">
    <location>
        <begin position="134"/>
        <end position="146"/>
    </location>
</feature>
<reference evidence="2" key="1">
    <citation type="submission" date="2021-03" db="EMBL/GenBank/DDBJ databases">
        <authorList>
            <person name="Bekaert M."/>
        </authorList>
    </citation>
    <scope>NUCLEOTIDE SEQUENCE</scope>
</reference>
<feature type="compositionally biased region" description="Low complexity" evidence="1">
    <location>
        <begin position="119"/>
        <end position="133"/>
    </location>
</feature>
<dbReference type="OrthoDB" id="10021186at2759"/>
<feature type="compositionally biased region" description="Acidic residues" evidence="1">
    <location>
        <begin position="206"/>
        <end position="221"/>
    </location>
</feature>
<keyword evidence="3" id="KW-1185">Reference proteome</keyword>
<evidence type="ECO:0000313" key="2">
    <source>
        <dbReference type="EMBL" id="CAG2188505.1"/>
    </source>
</evidence>